<name>A0A8H6LUX0_9AGAR</name>
<evidence type="ECO:0000313" key="3">
    <source>
        <dbReference type="Proteomes" id="UP000521943"/>
    </source>
</evidence>
<gene>
    <name evidence="2" type="ORF">DFP72DRAFT_940661</name>
</gene>
<evidence type="ECO:0000313" key="2">
    <source>
        <dbReference type="EMBL" id="KAF6742041.1"/>
    </source>
</evidence>
<dbReference type="Proteomes" id="UP000521943">
    <property type="component" value="Unassembled WGS sequence"/>
</dbReference>
<feature type="region of interest" description="Disordered" evidence="1">
    <location>
        <begin position="137"/>
        <end position="234"/>
    </location>
</feature>
<evidence type="ECO:0000256" key="1">
    <source>
        <dbReference type="SAM" id="MobiDB-lite"/>
    </source>
</evidence>
<feature type="compositionally biased region" description="Polar residues" evidence="1">
    <location>
        <begin position="214"/>
        <end position="226"/>
    </location>
</feature>
<dbReference type="AlphaFoldDB" id="A0A8H6LUX0"/>
<comment type="caution">
    <text evidence="2">The sequence shown here is derived from an EMBL/GenBank/DDBJ whole genome shotgun (WGS) entry which is preliminary data.</text>
</comment>
<proteinExistence type="predicted"/>
<reference evidence="2 3" key="1">
    <citation type="submission" date="2020-07" db="EMBL/GenBank/DDBJ databases">
        <title>Comparative genomics of pyrophilous fungi reveals a link between fire events and developmental genes.</title>
        <authorList>
            <consortium name="DOE Joint Genome Institute"/>
            <person name="Steindorff A.S."/>
            <person name="Carver A."/>
            <person name="Calhoun S."/>
            <person name="Stillman K."/>
            <person name="Liu H."/>
            <person name="Lipzen A."/>
            <person name="Pangilinan J."/>
            <person name="Labutti K."/>
            <person name="Bruns T.D."/>
            <person name="Grigoriev I.V."/>
        </authorList>
    </citation>
    <scope>NUCLEOTIDE SEQUENCE [LARGE SCALE GENOMIC DNA]</scope>
    <source>
        <strain evidence="2 3">CBS 144469</strain>
    </source>
</reference>
<accession>A0A8H6LUX0</accession>
<keyword evidence="3" id="KW-1185">Reference proteome</keyword>
<sequence length="352" mass="38518">MTSHPPFPESELAIMSSPSSARRSTSSERLVLFPDAFRVPQNILTFEAGRLRDYPFPLSANSNPPTLMPVGILWLFFQRRPERAPHCFHNIPVRTFKHLDTNSFIAACGHPVRREHCNFWLNLSDIAKDLNGQLVTRAARPDDPTGPEDFAVRPRAGTSAMPTAGMASRPPASGPSRTTPRVRRAPATASAATTRIRRAPANASAAATRVRRPQATTRLRSPTLPSASAPVTRGPRLPAPFPMAIPSSSAPAATRSRHAPPGATISVPTVIDLTYEPTLEPPVIDLEFFRSVISPVNEREPTPEPAVPYHRLDWDTGVPALNLFTMLRYCPGCQSVMTARWASTHVCDLTHL</sequence>
<organism evidence="2 3">
    <name type="scientific">Ephemerocybe angulata</name>
    <dbReference type="NCBI Taxonomy" id="980116"/>
    <lineage>
        <taxon>Eukaryota</taxon>
        <taxon>Fungi</taxon>
        <taxon>Dikarya</taxon>
        <taxon>Basidiomycota</taxon>
        <taxon>Agaricomycotina</taxon>
        <taxon>Agaricomycetes</taxon>
        <taxon>Agaricomycetidae</taxon>
        <taxon>Agaricales</taxon>
        <taxon>Agaricineae</taxon>
        <taxon>Psathyrellaceae</taxon>
        <taxon>Ephemerocybe</taxon>
    </lineage>
</organism>
<feature type="region of interest" description="Disordered" evidence="1">
    <location>
        <begin position="1"/>
        <end position="21"/>
    </location>
</feature>
<protein>
    <submittedName>
        <fullName evidence="2">Uncharacterized protein</fullName>
    </submittedName>
</protein>
<feature type="compositionally biased region" description="Low complexity" evidence="1">
    <location>
        <begin position="175"/>
        <end position="208"/>
    </location>
</feature>
<dbReference type="EMBL" id="JACGCI010000206">
    <property type="protein sequence ID" value="KAF6742041.1"/>
    <property type="molecule type" value="Genomic_DNA"/>
</dbReference>